<dbReference type="EMBL" id="VCGU01000003">
    <property type="protein sequence ID" value="TRY78393.1"/>
    <property type="molecule type" value="Genomic_DNA"/>
</dbReference>
<evidence type="ECO:0000313" key="9">
    <source>
        <dbReference type="Proteomes" id="UP000318571"/>
    </source>
</evidence>
<proteinExistence type="predicted"/>
<gene>
    <name evidence="8" type="ORF">TCAL_08987</name>
</gene>
<feature type="compositionally biased region" description="Low complexity" evidence="4">
    <location>
        <begin position="986"/>
        <end position="996"/>
    </location>
</feature>
<dbReference type="Proteomes" id="UP000318571">
    <property type="component" value="Chromosome 11"/>
</dbReference>
<evidence type="ECO:0000256" key="3">
    <source>
        <dbReference type="ARBA" id="ARBA00023319"/>
    </source>
</evidence>
<name>A0A553PL38_TIGCA</name>
<dbReference type="InterPro" id="IPR036116">
    <property type="entry name" value="FN3_sf"/>
</dbReference>
<dbReference type="InterPro" id="IPR003961">
    <property type="entry name" value="FN3_dom"/>
</dbReference>
<feature type="compositionally biased region" description="Basic and acidic residues" evidence="4">
    <location>
        <begin position="1057"/>
        <end position="1071"/>
    </location>
</feature>
<feature type="domain" description="Ig-like" evidence="6">
    <location>
        <begin position="229"/>
        <end position="315"/>
    </location>
</feature>
<feature type="compositionally biased region" description="Pro residues" evidence="4">
    <location>
        <begin position="15"/>
        <end position="25"/>
    </location>
</feature>
<dbReference type="PANTHER" id="PTHR45080:SF26">
    <property type="entry name" value="PALLADIN"/>
    <property type="match status" value="1"/>
</dbReference>
<dbReference type="GO" id="GO:0007156">
    <property type="term" value="P:homophilic cell adhesion via plasma membrane adhesion molecules"/>
    <property type="evidence" value="ECO:0007669"/>
    <property type="project" value="TreeGrafter"/>
</dbReference>
<feature type="compositionally biased region" description="Polar residues" evidence="4">
    <location>
        <begin position="1139"/>
        <end position="1148"/>
    </location>
</feature>
<evidence type="ECO:0000256" key="2">
    <source>
        <dbReference type="ARBA" id="ARBA00023157"/>
    </source>
</evidence>
<dbReference type="InterPro" id="IPR003598">
    <property type="entry name" value="Ig_sub2"/>
</dbReference>
<dbReference type="InterPro" id="IPR007110">
    <property type="entry name" value="Ig-like_dom"/>
</dbReference>
<dbReference type="FunFam" id="2.60.40.10:FF:000032">
    <property type="entry name" value="palladin isoform X1"/>
    <property type="match status" value="1"/>
</dbReference>
<dbReference type="PANTHER" id="PTHR45080">
    <property type="entry name" value="CONTACTIN 5"/>
    <property type="match status" value="1"/>
</dbReference>
<feature type="domain" description="Ig-like" evidence="6">
    <location>
        <begin position="28"/>
        <end position="121"/>
    </location>
</feature>
<dbReference type="PROSITE" id="PS50835">
    <property type="entry name" value="IG_LIKE"/>
    <property type="match status" value="4"/>
</dbReference>
<dbReference type="CDD" id="cd00063">
    <property type="entry name" value="FN3"/>
    <property type="match status" value="2"/>
</dbReference>
<keyword evidence="5" id="KW-0812">Transmembrane</keyword>
<keyword evidence="1" id="KW-0677">Repeat</keyword>
<feature type="domain" description="Fibronectin type-III" evidence="7">
    <location>
        <begin position="536"/>
        <end position="630"/>
    </location>
</feature>
<dbReference type="GO" id="GO:0005886">
    <property type="term" value="C:plasma membrane"/>
    <property type="evidence" value="ECO:0007669"/>
    <property type="project" value="TreeGrafter"/>
</dbReference>
<keyword evidence="9" id="KW-1185">Reference proteome</keyword>
<evidence type="ECO:0000259" key="7">
    <source>
        <dbReference type="PROSITE" id="PS50853"/>
    </source>
</evidence>
<dbReference type="STRING" id="6832.A0A553PL38"/>
<dbReference type="SUPFAM" id="SSF48726">
    <property type="entry name" value="Immunoglobulin"/>
    <property type="match status" value="4"/>
</dbReference>
<dbReference type="InterPro" id="IPR036179">
    <property type="entry name" value="Ig-like_dom_sf"/>
</dbReference>
<dbReference type="GO" id="GO:0030424">
    <property type="term" value="C:axon"/>
    <property type="evidence" value="ECO:0007669"/>
    <property type="project" value="TreeGrafter"/>
</dbReference>
<dbReference type="GO" id="GO:0043025">
    <property type="term" value="C:neuronal cell body"/>
    <property type="evidence" value="ECO:0007669"/>
    <property type="project" value="TreeGrafter"/>
</dbReference>
<sequence>MESESSNFPADAFLPTPPTPPPNAHSPPIILEHPTDLIVPENEPVTLTCHAAGTPRPMVQWFRAGTGKVETATQNAGSRRIQLPDGSLFFLGTKETVDAGKYWCEAFNANGIARSKNATLEIAYLKHDFPSDVRPPYLSQEPTFEGISGSNIELPCQPPEGKPQPKVSWKQGDRRLDLGNLNRLSISPNGHLRIRDLQPSDEGSYQCVASNMAGSRESKPMKLNVLRSPFFIRAPQNTSVLIGKDTFLDCVANGEPKPDITWTFNGERLSPSQAHNVPGKGIQFRKATLDHSGTYICSATSHIGTVFARADLYVQEPPVIPVPPQGEVEVKAGTSVTLDCLTNGRPDPMVIWMHEDERTFLLPGDSTDILEVTPRGQLIVQEVFYPMQFICFAVNIVGSTMAKSQISVKSESLELGLSATNLKKRSRDQLQGGVEILEIGGQSPTSIRVAWRLTHPSTDLNLVDGFYILYREADHPEHFSFTSLTVLHAAATSYVVNRLMPFTKYQFVVIPFQRGSAGQASPLIEAFTEEIKPTHAPTHLNWRQVNASSIEIRWDPLNEEKFKGVPQGYQILIYQHNGQIASNLSVPWHLAHVVLSNLEPHHTYHVQIAGFNSQGLGPYSQRLEVRPEPELAYGTSLAASEKAVDNNNSSLGASSWIIPTVICFAVLAVILAGYVIYTRSRGSPRSPTSMRHRHKLRLPSFSATSLSGQKLFFPSRNRKMDVQKEFQLLPSAASNSSSQRPQIAKASSSAETMYLDRRFSSGILARTRRGYSEEDSDYAYIDRSTHSITGYLNSPDERNLSPYATTEISPHQSEMGASSSLGGGCDVMPLMGSVSTTFNDLIPMGPEMGVHQQRRSLGDHHMGSTVVTRQPVRAMIGPRGRLRQPLNVTAYTHAPLHASSDHIYAIVATPEPMLRATNPLFTSFRGTGGMGAGSRGRNSGDACGADDGQIRSSANSHVLESNSSLERPIPNLVDLLPPPPMHQHQHSQGQTTVTTTSQGVLPMDPLLQMDSTRVDTTTDLSDLYSVVKPKNGSNNPSISSKSNSGTSKRRKLRKQSMKNERPPKESDWKDMDDADTSSIDSEEEESKMVNNTPRPDLIPGKGALSPGLPSTSADKRKREKSLPRRKTRGQRDQQRKRSLNQGGPQSLPLSPISPAPGFHKSDSDYSFHEGLLLSSTQAVKQAVREAEIKAALANANLEESR</sequence>
<evidence type="ECO:0000313" key="8">
    <source>
        <dbReference type="EMBL" id="TRY78393.1"/>
    </source>
</evidence>
<dbReference type="SMART" id="SM00060">
    <property type="entry name" value="FN3"/>
    <property type="match status" value="2"/>
</dbReference>
<feature type="domain" description="Ig-like" evidence="6">
    <location>
        <begin position="135"/>
        <end position="224"/>
    </location>
</feature>
<dbReference type="Pfam" id="PF13927">
    <property type="entry name" value="Ig_3"/>
    <property type="match status" value="2"/>
</dbReference>
<dbReference type="GO" id="GO:0008046">
    <property type="term" value="F:axon guidance receptor activity"/>
    <property type="evidence" value="ECO:0007669"/>
    <property type="project" value="TreeGrafter"/>
</dbReference>
<dbReference type="Pfam" id="PF07679">
    <property type="entry name" value="I-set"/>
    <property type="match status" value="1"/>
</dbReference>
<keyword evidence="5" id="KW-0472">Membrane</keyword>
<comment type="caution">
    <text evidence="8">The sequence shown here is derived from an EMBL/GenBank/DDBJ whole genome shotgun (WGS) entry which is preliminary data.</text>
</comment>
<dbReference type="PROSITE" id="PS50853">
    <property type="entry name" value="FN3"/>
    <property type="match status" value="2"/>
</dbReference>
<keyword evidence="2" id="KW-1015">Disulfide bond</keyword>
<evidence type="ECO:0000256" key="4">
    <source>
        <dbReference type="SAM" id="MobiDB-lite"/>
    </source>
</evidence>
<evidence type="ECO:0000256" key="1">
    <source>
        <dbReference type="ARBA" id="ARBA00022737"/>
    </source>
</evidence>
<dbReference type="FunFam" id="2.60.40.10:FF:000028">
    <property type="entry name" value="Neuronal cell adhesion molecule"/>
    <property type="match status" value="1"/>
</dbReference>
<dbReference type="SMART" id="SM00409">
    <property type="entry name" value="IG"/>
    <property type="match status" value="4"/>
</dbReference>
<feature type="compositionally biased region" description="Low complexity" evidence="4">
    <location>
        <begin position="1028"/>
        <end position="1046"/>
    </location>
</feature>
<protein>
    <recommendedName>
        <fullName evidence="10">Roundabout</fullName>
    </recommendedName>
</protein>
<feature type="region of interest" description="Disordered" evidence="4">
    <location>
        <begin position="1"/>
        <end position="29"/>
    </location>
</feature>
<keyword evidence="3" id="KW-0393">Immunoglobulin domain</keyword>
<feature type="compositionally biased region" description="Acidic residues" evidence="4">
    <location>
        <begin position="1072"/>
        <end position="1085"/>
    </location>
</feature>
<dbReference type="AlphaFoldDB" id="A0A553PL38"/>
<dbReference type="InterPro" id="IPR013098">
    <property type="entry name" value="Ig_I-set"/>
</dbReference>
<feature type="compositionally biased region" description="Basic residues" evidence="4">
    <location>
        <begin position="1047"/>
        <end position="1056"/>
    </location>
</feature>
<organism evidence="8 9">
    <name type="scientific">Tigriopus californicus</name>
    <name type="common">Marine copepod</name>
    <dbReference type="NCBI Taxonomy" id="6832"/>
    <lineage>
        <taxon>Eukaryota</taxon>
        <taxon>Metazoa</taxon>
        <taxon>Ecdysozoa</taxon>
        <taxon>Arthropoda</taxon>
        <taxon>Crustacea</taxon>
        <taxon>Multicrustacea</taxon>
        <taxon>Hexanauplia</taxon>
        <taxon>Copepoda</taxon>
        <taxon>Harpacticoida</taxon>
        <taxon>Harpacticidae</taxon>
        <taxon>Tigriopus</taxon>
    </lineage>
</organism>
<keyword evidence="5" id="KW-1133">Transmembrane helix</keyword>
<dbReference type="InterPro" id="IPR050958">
    <property type="entry name" value="Cell_Adh-Cytoskel_Orgn"/>
</dbReference>
<feature type="compositionally biased region" description="Polar residues" evidence="4">
    <location>
        <begin position="956"/>
        <end position="965"/>
    </location>
</feature>
<feature type="compositionally biased region" description="Basic and acidic residues" evidence="4">
    <location>
        <begin position="1113"/>
        <end position="1122"/>
    </location>
</feature>
<feature type="domain" description="Fibronectin type-III" evidence="7">
    <location>
        <begin position="433"/>
        <end position="531"/>
    </location>
</feature>
<evidence type="ECO:0008006" key="10">
    <source>
        <dbReference type="Google" id="ProtNLM"/>
    </source>
</evidence>
<feature type="domain" description="Ig-like" evidence="6">
    <location>
        <begin position="317"/>
        <end position="409"/>
    </location>
</feature>
<feature type="region of interest" description="Disordered" evidence="4">
    <location>
        <begin position="1025"/>
        <end position="1165"/>
    </location>
</feature>
<evidence type="ECO:0000256" key="5">
    <source>
        <dbReference type="SAM" id="Phobius"/>
    </source>
</evidence>
<dbReference type="GO" id="GO:0050808">
    <property type="term" value="P:synapse organization"/>
    <property type="evidence" value="ECO:0007669"/>
    <property type="project" value="TreeGrafter"/>
</dbReference>
<feature type="transmembrane region" description="Helical" evidence="5">
    <location>
        <begin position="656"/>
        <end position="677"/>
    </location>
</feature>
<dbReference type="InterPro" id="IPR003599">
    <property type="entry name" value="Ig_sub"/>
</dbReference>
<dbReference type="SMART" id="SM00408">
    <property type="entry name" value="IGc2"/>
    <property type="match status" value="4"/>
</dbReference>
<feature type="region of interest" description="Disordered" evidence="4">
    <location>
        <begin position="931"/>
        <end position="950"/>
    </location>
</feature>
<dbReference type="Gene3D" id="2.60.40.10">
    <property type="entry name" value="Immunoglobulins"/>
    <property type="match status" value="6"/>
</dbReference>
<dbReference type="Pfam" id="PF00041">
    <property type="entry name" value="fn3"/>
    <property type="match status" value="1"/>
</dbReference>
<reference evidence="8 9" key="1">
    <citation type="journal article" date="2018" name="Nat. Ecol. Evol.">
        <title>Genomic signatures of mitonuclear coevolution across populations of Tigriopus californicus.</title>
        <authorList>
            <person name="Barreto F.S."/>
            <person name="Watson E.T."/>
            <person name="Lima T.G."/>
            <person name="Willett C.S."/>
            <person name="Edmands S."/>
            <person name="Li W."/>
            <person name="Burton R.S."/>
        </authorList>
    </citation>
    <scope>NUCLEOTIDE SEQUENCE [LARGE SCALE GENOMIC DNA]</scope>
    <source>
        <strain evidence="8 9">San Diego</strain>
    </source>
</reference>
<dbReference type="InterPro" id="IPR013783">
    <property type="entry name" value="Ig-like_fold"/>
</dbReference>
<feature type="region of interest" description="Disordered" evidence="4">
    <location>
        <begin position="956"/>
        <end position="996"/>
    </location>
</feature>
<dbReference type="SUPFAM" id="SSF49265">
    <property type="entry name" value="Fibronectin type III"/>
    <property type="match status" value="1"/>
</dbReference>
<accession>A0A553PL38</accession>
<evidence type="ECO:0000259" key="6">
    <source>
        <dbReference type="PROSITE" id="PS50835"/>
    </source>
</evidence>